<keyword evidence="4 7" id="KW-1133">Transmembrane helix</keyword>
<comment type="subcellular location">
    <subcellularLocation>
        <location evidence="1">Membrane</location>
        <topology evidence="1">Single-pass membrane protein</topology>
    </subcellularLocation>
</comment>
<evidence type="ECO:0000256" key="7">
    <source>
        <dbReference type="SAM" id="Phobius"/>
    </source>
</evidence>
<dbReference type="InterPro" id="IPR036013">
    <property type="entry name" value="Band_7/SPFH_dom_sf"/>
</dbReference>
<evidence type="ECO:0000313" key="10">
    <source>
        <dbReference type="Proteomes" id="UP001228905"/>
    </source>
</evidence>
<feature type="domain" description="Band 7" evidence="8">
    <location>
        <begin position="22"/>
        <end position="191"/>
    </location>
</feature>
<reference evidence="9 10" key="1">
    <citation type="submission" date="2023-07" db="EMBL/GenBank/DDBJ databases">
        <title>Genomic Encyclopedia of Type Strains, Phase IV (KMG-IV): sequencing the most valuable type-strain genomes for metagenomic binning, comparative biology and taxonomic classification.</title>
        <authorList>
            <person name="Goeker M."/>
        </authorList>
    </citation>
    <scope>NUCLEOTIDE SEQUENCE [LARGE SCALE GENOMIC DNA]</scope>
    <source>
        <strain evidence="9 10">DSM 18695</strain>
    </source>
</reference>
<keyword evidence="10" id="KW-1185">Reference proteome</keyword>
<dbReference type="Pfam" id="PF01145">
    <property type="entry name" value="Band_7"/>
    <property type="match status" value="1"/>
</dbReference>
<dbReference type="EMBL" id="JAUSVS010000002">
    <property type="protein sequence ID" value="MDQ0463639.1"/>
    <property type="molecule type" value="Genomic_DNA"/>
</dbReference>
<dbReference type="PANTHER" id="PTHR42911:SF1">
    <property type="entry name" value="MODULATOR OF FTSH PROTEASE HFLC"/>
    <property type="match status" value="1"/>
</dbReference>
<evidence type="ECO:0000256" key="2">
    <source>
        <dbReference type="ARBA" id="ARBA00007862"/>
    </source>
</evidence>
<dbReference type="PIRSF" id="PIRSF005651">
    <property type="entry name" value="HflC"/>
    <property type="match status" value="1"/>
</dbReference>
<dbReference type="CDD" id="cd03405">
    <property type="entry name" value="SPFH_HflC"/>
    <property type="match status" value="1"/>
</dbReference>
<accession>A0ABU0INV4</accession>
<dbReference type="Gene3D" id="3.30.479.30">
    <property type="entry name" value="Band 7 domain"/>
    <property type="match status" value="1"/>
</dbReference>
<dbReference type="GO" id="GO:0008233">
    <property type="term" value="F:peptidase activity"/>
    <property type="evidence" value="ECO:0007669"/>
    <property type="project" value="UniProtKB-KW"/>
</dbReference>
<evidence type="ECO:0000256" key="6">
    <source>
        <dbReference type="PIRNR" id="PIRNR005651"/>
    </source>
</evidence>
<comment type="caution">
    <text evidence="9">The sequence shown here is derived from an EMBL/GenBank/DDBJ whole genome shotgun (WGS) entry which is preliminary data.</text>
</comment>
<evidence type="ECO:0000256" key="5">
    <source>
        <dbReference type="ARBA" id="ARBA00023136"/>
    </source>
</evidence>
<feature type="transmembrane region" description="Helical" evidence="7">
    <location>
        <begin position="6"/>
        <end position="27"/>
    </location>
</feature>
<keyword evidence="9" id="KW-0378">Hydrolase</keyword>
<dbReference type="SUPFAM" id="SSF117892">
    <property type="entry name" value="Band 7/SPFH domain"/>
    <property type="match status" value="1"/>
</dbReference>
<dbReference type="PANTHER" id="PTHR42911">
    <property type="entry name" value="MODULATOR OF FTSH PROTEASE HFLC"/>
    <property type="match status" value="1"/>
</dbReference>
<keyword evidence="3 7" id="KW-0812">Transmembrane</keyword>
<protein>
    <recommendedName>
        <fullName evidence="6">Protein HflC</fullName>
    </recommendedName>
</protein>
<sequence length="285" mass="31209">MNRNTLTGWAVGGLLFVVLLANSLFVIDQTEQAVVVRLGDPARIVNGPGGDGPGLKLKVPFLENVVRFDKRNIGAERDAGEITAGNQERLVVDAYIRYRIVDPQAFYQQLHNTTDAEQTLGLMVTSSLKKALGRVPSQEIISSRRAEVMQITKEDLKRQAERSRLGIEIIDVRIKRADLPKSNADAVFERMKSNRQQEAAAFRAGGAQQAQQILGKATEEAETIRGQADADRARIFAASYGQDPGFAAFYRSMKAYEQSLAGGNTTLVLSPDSAFFKYFSQGPGG</sequence>
<dbReference type="SMART" id="SM00244">
    <property type="entry name" value="PHB"/>
    <property type="match status" value="1"/>
</dbReference>
<evidence type="ECO:0000313" key="9">
    <source>
        <dbReference type="EMBL" id="MDQ0463639.1"/>
    </source>
</evidence>
<keyword evidence="5 7" id="KW-0472">Membrane</keyword>
<gene>
    <name evidence="9" type="ORF">QO010_001410</name>
</gene>
<dbReference type="GO" id="GO:0006508">
    <property type="term" value="P:proteolysis"/>
    <property type="evidence" value="ECO:0007669"/>
    <property type="project" value="UniProtKB-KW"/>
</dbReference>
<name>A0ABU0INV4_9CAUL</name>
<dbReference type="InterPro" id="IPR010200">
    <property type="entry name" value="HflC"/>
</dbReference>
<dbReference type="InterPro" id="IPR001107">
    <property type="entry name" value="Band_7"/>
</dbReference>
<organism evidence="9 10">
    <name type="scientific">Caulobacter ginsengisoli</name>
    <dbReference type="NCBI Taxonomy" id="400775"/>
    <lineage>
        <taxon>Bacteria</taxon>
        <taxon>Pseudomonadati</taxon>
        <taxon>Pseudomonadota</taxon>
        <taxon>Alphaproteobacteria</taxon>
        <taxon>Caulobacterales</taxon>
        <taxon>Caulobacteraceae</taxon>
        <taxon>Caulobacter</taxon>
    </lineage>
</organism>
<evidence type="ECO:0000259" key="8">
    <source>
        <dbReference type="SMART" id="SM00244"/>
    </source>
</evidence>
<dbReference type="Proteomes" id="UP001228905">
    <property type="component" value="Unassembled WGS sequence"/>
</dbReference>
<proteinExistence type="inferred from homology"/>
<evidence type="ECO:0000256" key="4">
    <source>
        <dbReference type="ARBA" id="ARBA00022989"/>
    </source>
</evidence>
<comment type="function">
    <text evidence="6">HflC and HflK could regulate a protease.</text>
</comment>
<evidence type="ECO:0000256" key="1">
    <source>
        <dbReference type="ARBA" id="ARBA00004167"/>
    </source>
</evidence>
<keyword evidence="9" id="KW-0645">Protease</keyword>
<evidence type="ECO:0000256" key="3">
    <source>
        <dbReference type="ARBA" id="ARBA00022692"/>
    </source>
</evidence>
<comment type="similarity">
    <text evidence="2 6">Belongs to the band 7/mec-2 family. HflC subfamily.</text>
</comment>
<dbReference type="RefSeq" id="WP_307347737.1">
    <property type="nucleotide sequence ID" value="NZ_JAUSVS010000002.1"/>
</dbReference>